<dbReference type="PROSITE" id="PS01209">
    <property type="entry name" value="LDLRA_1"/>
    <property type="match status" value="1"/>
</dbReference>
<keyword evidence="7 8" id="KW-1015">Disulfide bond</keyword>
<evidence type="ECO:0000313" key="9">
    <source>
        <dbReference type="EMBL" id="CAF2162725.1"/>
    </source>
</evidence>
<dbReference type="Gene3D" id="4.10.400.10">
    <property type="entry name" value="Low-density Lipoprotein Receptor"/>
    <property type="match status" value="2"/>
</dbReference>
<dbReference type="GO" id="GO:0016192">
    <property type="term" value="P:vesicle-mediated transport"/>
    <property type="evidence" value="ECO:0007669"/>
    <property type="project" value="UniProtKB-ARBA"/>
</dbReference>
<sequence>MLGNGVVECLSKERAGDNIIDCVGTTDERATSCALVHPLRPFKCFNSDCVALSDLCNRRSDCPGNEDELICRVYYQCDYPDFTCDSGNLCIERTRQCDGIIDCTQNGEDEMFCDLAPRRITQFALGKIEEYPPVMDSQNLIVATTTLRPFASLPANVLLKSESYNPAEEWFCNGGIIIKTRSLSIKYLCPPSYYGPRCEYQAERLLITVRIDVPTSLSGHYIQYNAIRLVACLMLENTVFIMNKLCT</sequence>
<dbReference type="SMART" id="SM00192">
    <property type="entry name" value="LDLa"/>
    <property type="match status" value="2"/>
</dbReference>
<dbReference type="PANTHER" id="PTHR24270">
    <property type="entry name" value="LOW-DENSITY LIPOPROTEIN RECEPTOR-RELATED"/>
    <property type="match status" value="1"/>
</dbReference>
<dbReference type="GO" id="GO:0005886">
    <property type="term" value="C:plasma membrane"/>
    <property type="evidence" value="ECO:0007669"/>
    <property type="project" value="TreeGrafter"/>
</dbReference>
<dbReference type="EMBL" id="CAJOBG010046819">
    <property type="protein sequence ID" value="CAF4454857.1"/>
    <property type="molecule type" value="Genomic_DNA"/>
</dbReference>
<keyword evidence="4" id="KW-0677">Repeat</keyword>
<keyword evidence="6" id="KW-0472">Membrane</keyword>
<organism evidence="10 11">
    <name type="scientific">Rotaria magnacalcarata</name>
    <dbReference type="NCBI Taxonomy" id="392030"/>
    <lineage>
        <taxon>Eukaryota</taxon>
        <taxon>Metazoa</taxon>
        <taxon>Spiralia</taxon>
        <taxon>Gnathifera</taxon>
        <taxon>Rotifera</taxon>
        <taxon>Eurotatoria</taxon>
        <taxon>Bdelloidea</taxon>
        <taxon>Philodinida</taxon>
        <taxon>Philodinidae</taxon>
        <taxon>Rotaria</taxon>
    </lineage>
</organism>
<evidence type="ECO:0000256" key="4">
    <source>
        <dbReference type="ARBA" id="ARBA00022737"/>
    </source>
</evidence>
<evidence type="ECO:0000256" key="2">
    <source>
        <dbReference type="ARBA" id="ARBA00004308"/>
    </source>
</evidence>
<dbReference type="EMBL" id="CAJNRF010014921">
    <property type="protein sequence ID" value="CAF2162725.1"/>
    <property type="molecule type" value="Genomic_DNA"/>
</dbReference>
<feature type="disulfide bond" evidence="8">
    <location>
        <begin position="56"/>
        <end position="71"/>
    </location>
</feature>
<dbReference type="InterPro" id="IPR023415">
    <property type="entry name" value="LDLR_class-A_CS"/>
</dbReference>
<proteinExistence type="predicted"/>
<keyword evidence="5" id="KW-1133">Transmembrane helix</keyword>
<evidence type="ECO:0000256" key="1">
    <source>
        <dbReference type="ARBA" id="ARBA00004167"/>
    </source>
</evidence>
<dbReference type="InterPro" id="IPR050685">
    <property type="entry name" value="LDLR"/>
</dbReference>
<protein>
    <submittedName>
        <fullName evidence="10">Uncharacterized protein</fullName>
    </submittedName>
</protein>
<dbReference type="PRINTS" id="PR00261">
    <property type="entry name" value="LDLRECEPTOR"/>
</dbReference>
<comment type="caution">
    <text evidence="8">Lacks conserved residue(s) required for the propagation of feature annotation.</text>
</comment>
<accession>A0A820SEB5</accession>
<gene>
    <name evidence="10" type="ORF">OVN521_LOCUS38088</name>
    <name evidence="9" type="ORF">WKI299_LOCUS32351</name>
</gene>
<evidence type="ECO:0000256" key="7">
    <source>
        <dbReference type="ARBA" id="ARBA00023157"/>
    </source>
</evidence>
<dbReference type="CDD" id="cd00112">
    <property type="entry name" value="LDLa"/>
    <property type="match status" value="2"/>
</dbReference>
<comment type="caution">
    <text evidence="10">The sequence shown here is derived from an EMBL/GenBank/DDBJ whole genome shotgun (WGS) entry which is preliminary data.</text>
</comment>
<evidence type="ECO:0000256" key="6">
    <source>
        <dbReference type="ARBA" id="ARBA00023136"/>
    </source>
</evidence>
<evidence type="ECO:0000313" key="10">
    <source>
        <dbReference type="EMBL" id="CAF4454857.1"/>
    </source>
</evidence>
<evidence type="ECO:0000313" key="11">
    <source>
        <dbReference type="Proteomes" id="UP000663866"/>
    </source>
</evidence>
<dbReference type="AlphaFoldDB" id="A0A820SEB5"/>
<evidence type="ECO:0000256" key="3">
    <source>
        <dbReference type="ARBA" id="ARBA00022692"/>
    </source>
</evidence>
<dbReference type="InterPro" id="IPR036055">
    <property type="entry name" value="LDL_receptor-like_sf"/>
</dbReference>
<dbReference type="GO" id="GO:0012505">
    <property type="term" value="C:endomembrane system"/>
    <property type="evidence" value="ECO:0007669"/>
    <property type="project" value="UniProtKB-SubCell"/>
</dbReference>
<keyword evidence="3" id="KW-0812">Transmembrane</keyword>
<dbReference type="InterPro" id="IPR002172">
    <property type="entry name" value="LDrepeatLR_classA_rpt"/>
</dbReference>
<dbReference type="Proteomes" id="UP000663866">
    <property type="component" value="Unassembled WGS sequence"/>
</dbReference>
<evidence type="ECO:0000256" key="8">
    <source>
        <dbReference type="PROSITE-ProRule" id="PRU00124"/>
    </source>
</evidence>
<feature type="disulfide bond" evidence="8">
    <location>
        <begin position="44"/>
        <end position="62"/>
    </location>
</feature>
<dbReference type="SUPFAM" id="SSF57424">
    <property type="entry name" value="LDL receptor-like module"/>
    <property type="match status" value="2"/>
</dbReference>
<name>A0A820SEB5_9BILA</name>
<dbReference type="Pfam" id="PF00057">
    <property type="entry name" value="Ldl_recept_a"/>
    <property type="match status" value="1"/>
</dbReference>
<dbReference type="Proteomes" id="UP000663856">
    <property type="component" value="Unassembled WGS sequence"/>
</dbReference>
<keyword evidence="11" id="KW-1185">Reference proteome</keyword>
<comment type="subcellular location">
    <subcellularLocation>
        <location evidence="2">Endomembrane system</location>
    </subcellularLocation>
    <subcellularLocation>
        <location evidence="1">Membrane</location>
        <topology evidence="1">Single-pass membrane protein</topology>
    </subcellularLocation>
</comment>
<reference evidence="10" key="1">
    <citation type="submission" date="2021-02" db="EMBL/GenBank/DDBJ databases">
        <authorList>
            <person name="Nowell W R."/>
        </authorList>
    </citation>
    <scope>NUCLEOTIDE SEQUENCE</scope>
</reference>
<dbReference type="PROSITE" id="PS50068">
    <property type="entry name" value="LDLRA_2"/>
    <property type="match status" value="2"/>
</dbReference>
<evidence type="ECO:0000256" key="5">
    <source>
        <dbReference type="ARBA" id="ARBA00022989"/>
    </source>
</evidence>